<dbReference type="SUPFAM" id="SSF57850">
    <property type="entry name" value="RING/U-box"/>
    <property type="match status" value="1"/>
</dbReference>
<accession>A0A0G4EG68</accession>
<feature type="region of interest" description="Disordered" evidence="2">
    <location>
        <begin position="1"/>
        <end position="100"/>
    </location>
</feature>
<evidence type="ECO:0000256" key="2">
    <source>
        <dbReference type="SAM" id="MobiDB-lite"/>
    </source>
</evidence>
<keyword evidence="1" id="KW-0479">Metal-binding</keyword>
<dbReference type="InterPro" id="IPR013083">
    <property type="entry name" value="Znf_RING/FYVE/PHD"/>
</dbReference>
<organism evidence="5 6">
    <name type="scientific">Vitrella brassicaformis (strain CCMP3155)</name>
    <dbReference type="NCBI Taxonomy" id="1169540"/>
    <lineage>
        <taxon>Eukaryota</taxon>
        <taxon>Sar</taxon>
        <taxon>Alveolata</taxon>
        <taxon>Colpodellida</taxon>
        <taxon>Vitrellaceae</taxon>
        <taxon>Vitrella</taxon>
    </lineage>
</organism>
<dbReference type="PROSITE" id="PS50966">
    <property type="entry name" value="ZF_SWIM"/>
    <property type="match status" value="1"/>
</dbReference>
<feature type="compositionally biased region" description="Basic residues" evidence="2">
    <location>
        <begin position="15"/>
        <end position="25"/>
    </location>
</feature>
<dbReference type="InParanoid" id="A0A0G4EG68"/>
<dbReference type="STRING" id="1169540.A0A0G4EG68"/>
<feature type="domain" description="RING-type" evidence="3">
    <location>
        <begin position="252"/>
        <end position="301"/>
    </location>
</feature>
<proteinExistence type="predicted"/>
<evidence type="ECO:0008006" key="7">
    <source>
        <dbReference type="Google" id="ProtNLM"/>
    </source>
</evidence>
<dbReference type="InterPro" id="IPR039903">
    <property type="entry name" value="Zswim2"/>
</dbReference>
<dbReference type="AlphaFoldDB" id="A0A0G4EG68"/>
<dbReference type="PANTHER" id="PTHR21540">
    <property type="entry name" value="RING FINGER AND SWIM DOMAIN-CONTAINING PROTEIN 2"/>
    <property type="match status" value="1"/>
</dbReference>
<feature type="domain" description="SWIM-type" evidence="4">
    <location>
        <begin position="141"/>
        <end position="178"/>
    </location>
</feature>
<reference evidence="5 6" key="1">
    <citation type="submission" date="2014-11" db="EMBL/GenBank/DDBJ databases">
        <authorList>
            <person name="Zhu J."/>
            <person name="Qi W."/>
            <person name="Song R."/>
        </authorList>
    </citation>
    <scope>NUCLEOTIDE SEQUENCE [LARGE SCALE GENOMIC DNA]</scope>
</reference>
<name>A0A0G4EG68_VITBC</name>
<dbReference type="GO" id="GO:0008270">
    <property type="term" value="F:zinc ion binding"/>
    <property type="evidence" value="ECO:0007669"/>
    <property type="project" value="UniProtKB-KW"/>
</dbReference>
<evidence type="ECO:0000259" key="4">
    <source>
        <dbReference type="PROSITE" id="PS50966"/>
    </source>
</evidence>
<protein>
    <recommendedName>
        <fullName evidence="7">SWIM-type domain-containing protein</fullName>
    </recommendedName>
</protein>
<evidence type="ECO:0000313" key="6">
    <source>
        <dbReference type="Proteomes" id="UP000041254"/>
    </source>
</evidence>
<dbReference type="Gene3D" id="3.30.40.10">
    <property type="entry name" value="Zinc/RING finger domain, C3HC4 (zinc finger)"/>
    <property type="match status" value="1"/>
</dbReference>
<gene>
    <name evidence="5" type="ORF">Vbra_11524</name>
</gene>
<dbReference type="Proteomes" id="UP000041254">
    <property type="component" value="Unassembled WGS sequence"/>
</dbReference>
<dbReference type="GO" id="GO:0061630">
    <property type="term" value="F:ubiquitin protein ligase activity"/>
    <property type="evidence" value="ECO:0007669"/>
    <property type="project" value="InterPro"/>
</dbReference>
<dbReference type="InterPro" id="IPR007527">
    <property type="entry name" value="Znf_SWIM"/>
</dbReference>
<evidence type="ECO:0000256" key="1">
    <source>
        <dbReference type="PROSITE-ProRule" id="PRU00175"/>
    </source>
</evidence>
<evidence type="ECO:0000259" key="3">
    <source>
        <dbReference type="PROSITE" id="PS50089"/>
    </source>
</evidence>
<keyword evidence="6" id="KW-1185">Reference proteome</keyword>
<keyword evidence="1" id="KW-0863">Zinc-finger</keyword>
<dbReference type="InterPro" id="IPR001841">
    <property type="entry name" value="Znf_RING"/>
</dbReference>
<keyword evidence="1" id="KW-0862">Zinc</keyword>
<dbReference type="OrthoDB" id="262529at2759"/>
<evidence type="ECO:0000313" key="5">
    <source>
        <dbReference type="EMBL" id="CEL94376.1"/>
    </source>
</evidence>
<dbReference type="OMA" id="CKHIVYV"/>
<dbReference type="EMBL" id="CDMY01000218">
    <property type="protein sequence ID" value="CEL94376.1"/>
    <property type="molecule type" value="Genomic_DNA"/>
</dbReference>
<dbReference type="PROSITE" id="PS50089">
    <property type="entry name" value="ZF_RING_2"/>
    <property type="match status" value="1"/>
</dbReference>
<sequence length="350" mass="39341">MSSLDALEQRDARRSLVRRSARLLRRPATAVRAPSPQPATPRRGTRRRRSEAGEEEAQDGTHTRASRQRRSRSTSAAAAAASSSSPAPRERRKARRVSAPNQAVLDRIERAFRHRLFLIRASLMSDEEARFAVLGHTGNVYDVTLAREPRCTCVDFRMRRARGTGVCKHILFVYIRVLRLDRNDSRVWQNALLSSELSGIMERVGQVAQIAPTHVLADLEVRKGYSEATGLPMEGAQPEHVIHRKEIIGERCPVCYEDFQANEEARNLLAYCQTCGGNYHSECISACQRVERQGFRCPLCRSPWKRLTATQTRVQPGGVLPSPPKTPAKPRRSRYLNLAALSSEHQHHGA</sequence>
<feature type="compositionally biased region" description="Low complexity" evidence="2">
    <location>
        <begin position="73"/>
        <end position="87"/>
    </location>
</feature>
<dbReference type="VEuPathDB" id="CryptoDB:Vbra_11524"/>
<dbReference type="PANTHER" id="PTHR21540:SF0">
    <property type="entry name" value="PHD FAMILY PROTEIN"/>
    <property type="match status" value="1"/>
</dbReference>